<feature type="transmembrane region" description="Helical" evidence="6">
    <location>
        <begin position="21"/>
        <end position="41"/>
    </location>
</feature>
<reference evidence="7 8" key="1">
    <citation type="journal article" date="2021" name="Int. J. Syst. Evol. Microbiol.">
        <title>Reticulibacter mediterranei gen. nov., sp. nov., within the new family Reticulibacteraceae fam. nov., and Ktedonospora formicarum gen. nov., sp. nov., Ktedonobacter robiniae sp. nov., Dictyobacter formicarum sp. nov. and Dictyobacter arantiisoli sp. nov., belonging to the class Ktedonobacteria.</title>
        <authorList>
            <person name="Yabe S."/>
            <person name="Zheng Y."/>
            <person name="Wang C.M."/>
            <person name="Sakai Y."/>
            <person name="Abe K."/>
            <person name="Yokota A."/>
            <person name="Donadio S."/>
            <person name="Cavaletti L."/>
            <person name="Monciardini P."/>
        </authorList>
    </citation>
    <scope>NUCLEOTIDE SEQUENCE [LARGE SCALE GENOMIC DNA]</scope>
    <source>
        <strain evidence="7 8">SOSP1-30</strain>
    </source>
</reference>
<organism evidence="7 8">
    <name type="scientific">Ktedonobacter robiniae</name>
    <dbReference type="NCBI Taxonomy" id="2778365"/>
    <lineage>
        <taxon>Bacteria</taxon>
        <taxon>Bacillati</taxon>
        <taxon>Chloroflexota</taxon>
        <taxon>Ktedonobacteria</taxon>
        <taxon>Ktedonobacterales</taxon>
        <taxon>Ktedonobacteraceae</taxon>
        <taxon>Ktedonobacter</taxon>
    </lineage>
</organism>
<dbReference type="Pfam" id="PF01184">
    <property type="entry name" value="Gpr1_Fun34_YaaH"/>
    <property type="match status" value="1"/>
</dbReference>
<dbReference type="EMBL" id="BNJG01000001">
    <property type="protein sequence ID" value="GHO51814.1"/>
    <property type="molecule type" value="Genomic_DNA"/>
</dbReference>
<comment type="caution">
    <text evidence="7">The sequence shown here is derived from an EMBL/GenBank/DDBJ whole genome shotgun (WGS) entry which is preliminary data.</text>
</comment>
<evidence type="ECO:0000256" key="6">
    <source>
        <dbReference type="SAM" id="Phobius"/>
    </source>
</evidence>
<keyword evidence="8" id="KW-1185">Reference proteome</keyword>
<feature type="transmembrane region" description="Helical" evidence="6">
    <location>
        <begin position="53"/>
        <end position="74"/>
    </location>
</feature>
<comment type="subcellular location">
    <subcellularLocation>
        <location evidence="1">Membrane</location>
        <topology evidence="1">Multi-pass membrane protein</topology>
    </subcellularLocation>
</comment>
<dbReference type="PANTHER" id="PTHR31123:SF1">
    <property type="entry name" value="ACCUMULATION OF DYADS PROTEIN 2-RELATED"/>
    <property type="match status" value="1"/>
</dbReference>
<evidence type="ECO:0008006" key="9">
    <source>
        <dbReference type="Google" id="ProtNLM"/>
    </source>
</evidence>
<evidence type="ECO:0000256" key="3">
    <source>
        <dbReference type="ARBA" id="ARBA00022692"/>
    </source>
</evidence>
<evidence type="ECO:0000313" key="8">
    <source>
        <dbReference type="Proteomes" id="UP000654345"/>
    </source>
</evidence>
<dbReference type="InterPro" id="IPR000791">
    <property type="entry name" value="Gpr1/Fun34/SatP-like"/>
</dbReference>
<evidence type="ECO:0000256" key="5">
    <source>
        <dbReference type="ARBA" id="ARBA00023136"/>
    </source>
</evidence>
<proteinExistence type="inferred from homology"/>
<evidence type="ECO:0000256" key="4">
    <source>
        <dbReference type="ARBA" id="ARBA00022989"/>
    </source>
</evidence>
<dbReference type="InterPro" id="IPR051633">
    <property type="entry name" value="AceTr"/>
</dbReference>
<feature type="transmembrane region" description="Helical" evidence="6">
    <location>
        <begin position="143"/>
        <end position="164"/>
    </location>
</feature>
<protein>
    <recommendedName>
        <fullName evidence="9">Transcriptional regulator</fullName>
    </recommendedName>
</protein>
<gene>
    <name evidence="7" type="ORF">KSB_02890</name>
</gene>
<evidence type="ECO:0000256" key="2">
    <source>
        <dbReference type="ARBA" id="ARBA00005587"/>
    </source>
</evidence>
<keyword evidence="5 6" id="KW-0472">Membrane</keyword>
<sequence length="214" mass="22703">MAQYSTRTSEHRDLAEGRIASPIPLGLSVLALTTAILGSWYAGFILPFGNQGALRAIGPIILVGGIVQILAGMWEFRKGNMEAATLFTSYGGFLTALGVIFMPGFGILASMSAGVQHLLLGLFYLCWTILLAVTFIGSLRMNMIYLAAVGLLFLAYLCLTIGHLTGFNRVWLGIGGWLAIICALVAWYATIASMLRTAAGITLPTGGRGPVATE</sequence>
<dbReference type="NCBIfam" id="NF038013">
    <property type="entry name" value="AceTr_1"/>
    <property type="match status" value="1"/>
</dbReference>
<evidence type="ECO:0000256" key="1">
    <source>
        <dbReference type="ARBA" id="ARBA00004141"/>
    </source>
</evidence>
<keyword evidence="3 6" id="KW-0812">Transmembrane</keyword>
<keyword evidence="4 6" id="KW-1133">Transmembrane helix</keyword>
<accession>A0ABQ3UGI0</accession>
<dbReference type="PANTHER" id="PTHR31123">
    <property type="entry name" value="ACCUMULATION OF DYADS PROTEIN 2-RELATED"/>
    <property type="match status" value="1"/>
</dbReference>
<feature type="transmembrane region" description="Helical" evidence="6">
    <location>
        <begin position="115"/>
        <end position="136"/>
    </location>
</feature>
<comment type="similarity">
    <text evidence="2">Belongs to the acetate uptake transporter (AceTr) (TC 2.A.96) family.</text>
</comment>
<dbReference type="RefSeq" id="WP_201368783.1">
    <property type="nucleotide sequence ID" value="NZ_BNJG01000001.1"/>
</dbReference>
<feature type="transmembrane region" description="Helical" evidence="6">
    <location>
        <begin position="86"/>
        <end position="109"/>
    </location>
</feature>
<evidence type="ECO:0000313" key="7">
    <source>
        <dbReference type="EMBL" id="GHO51814.1"/>
    </source>
</evidence>
<dbReference type="Proteomes" id="UP000654345">
    <property type="component" value="Unassembled WGS sequence"/>
</dbReference>
<feature type="transmembrane region" description="Helical" evidence="6">
    <location>
        <begin position="170"/>
        <end position="189"/>
    </location>
</feature>
<name>A0ABQ3UGI0_9CHLR</name>